<dbReference type="CDD" id="cd16963">
    <property type="entry name" value="CCE1"/>
    <property type="match status" value="1"/>
</dbReference>
<dbReference type="PANTHER" id="PTHR28072:SF1">
    <property type="entry name" value="CRUCIFORM CUTTING ENDONUCLEASE 1, MITOCHONDRIAL-RELATED"/>
    <property type="match status" value="1"/>
</dbReference>
<gene>
    <name evidence="2" type="ORF">LTR77_004552</name>
</gene>
<dbReference type="Gene3D" id="3.30.420.10">
    <property type="entry name" value="Ribonuclease H-like superfamily/Ribonuclease H"/>
    <property type="match status" value="1"/>
</dbReference>
<dbReference type="GeneID" id="89925898"/>
<sequence>MSSRKLLPLPALKADQLYHAATCLGLATTGIKASIENAITHYIAERRPFAKVPRIISVDMGIKNLGLCVLEAPSLVGEPRTRDGIAKSTAVKVLAWKKVDVLSQVAPMTITTPAKMKGQRAAQVADASIFGPSKLSKTALSIAQDLLHTYQPSHILIERQRFRSGGASAVQEWTLRVNMLESMLYACFETMKSNSNLPSVFPDTVEMSPARVARFWCGGTSEAEGTDVEAALSRPQLKSKMLLSKQSGKIAGRDKLAKQNKIDKNVKIAVVKAWLAAAETPLPPHLDVQLEFTDEARLVADAFGSDTKKTRGGRKEAALSTDSGPVKLDDLADSLLQGLAWVRWEENRRKLAALLQEPQG</sequence>
<dbReference type="GO" id="GO:0000402">
    <property type="term" value="F:crossed form four-way junction DNA binding"/>
    <property type="evidence" value="ECO:0007669"/>
    <property type="project" value="TreeGrafter"/>
</dbReference>
<evidence type="ECO:0000259" key="1">
    <source>
        <dbReference type="Pfam" id="PF09159"/>
    </source>
</evidence>
<protein>
    <recommendedName>
        <fullName evidence="1">Mitochondrial resolvase Ydc2 catalytic domain-containing protein</fullName>
    </recommendedName>
</protein>
<dbReference type="Proteomes" id="UP001337655">
    <property type="component" value="Unassembled WGS sequence"/>
</dbReference>
<dbReference type="InterPro" id="IPR015242">
    <property type="entry name" value="Ydc2_cat"/>
</dbReference>
<dbReference type="GO" id="GO:0070336">
    <property type="term" value="F:flap-structured DNA binding"/>
    <property type="evidence" value="ECO:0007669"/>
    <property type="project" value="TreeGrafter"/>
</dbReference>
<dbReference type="PANTHER" id="PTHR28072">
    <property type="entry name" value="CRUCIFORM CUTTING ENDONUCLEASE 1, MITOCHONDRIAL-RELATED"/>
    <property type="match status" value="1"/>
</dbReference>
<keyword evidence="3" id="KW-1185">Reference proteome</keyword>
<dbReference type="AlphaFoldDB" id="A0AAV9PE82"/>
<dbReference type="InterPro" id="IPR039197">
    <property type="entry name" value="Mrs1/Cce1"/>
</dbReference>
<organism evidence="2 3">
    <name type="scientific">Saxophila tyrrhenica</name>
    <dbReference type="NCBI Taxonomy" id="1690608"/>
    <lineage>
        <taxon>Eukaryota</taxon>
        <taxon>Fungi</taxon>
        <taxon>Dikarya</taxon>
        <taxon>Ascomycota</taxon>
        <taxon>Pezizomycotina</taxon>
        <taxon>Dothideomycetes</taxon>
        <taxon>Dothideomycetidae</taxon>
        <taxon>Mycosphaerellales</taxon>
        <taxon>Extremaceae</taxon>
        <taxon>Saxophila</taxon>
    </lineage>
</organism>
<accession>A0AAV9PE82</accession>
<dbReference type="EMBL" id="JAVRRT010000006">
    <property type="protein sequence ID" value="KAK5171408.1"/>
    <property type="molecule type" value="Genomic_DNA"/>
</dbReference>
<evidence type="ECO:0000313" key="2">
    <source>
        <dbReference type="EMBL" id="KAK5171408.1"/>
    </source>
</evidence>
<feature type="domain" description="Mitochondrial resolvase Ydc2 catalytic" evidence="1">
    <location>
        <begin position="55"/>
        <end position="351"/>
    </location>
</feature>
<dbReference type="GO" id="GO:0004520">
    <property type="term" value="F:DNA endonuclease activity"/>
    <property type="evidence" value="ECO:0007669"/>
    <property type="project" value="TreeGrafter"/>
</dbReference>
<dbReference type="Pfam" id="PF09159">
    <property type="entry name" value="Ydc2-catalyt"/>
    <property type="match status" value="1"/>
</dbReference>
<dbReference type="SUPFAM" id="SSF53098">
    <property type="entry name" value="Ribonuclease H-like"/>
    <property type="match status" value="1"/>
</dbReference>
<dbReference type="GO" id="GO:0005739">
    <property type="term" value="C:mitochondrion"/>
    <property type="evidence" value="ECO:0007669"/>
    <property type="project" value="TreeGrafter"/>
</dbReference>
<evidence type="ECO:0000313" key="3">
    <source>
        <dbReference type="Proteomes" id="UP001337655"/>
    </source>
</evidence>
<dbReference type="InterPro" id="IPR012337">
    <property type="entry name" value="RNaseH-like_sf"/>
</dbReference>
<dbReference type="InterPro" id="IPR036397">
    <property type="entry name" value="RNaseH_sf"/>
</dbReference>
<dbReference type="GO" id="GO:0000403">
    <property type="term" value="F:Y-form DNA binding"/>
    <property type="evidence" value="ECO:0007669"/>
    <property type="project" value="TreeGrafter"/>
</dbReference>
<proteinExistence type="predicted"/>
<dbReference type="RefSeq" id="XP_064660436.1">
    <property type="nucleotide sequence ID" value="XM_064801806.1"/>
</dbReference>
<reference evidence="2 3" key="1">
    <citation type="submission" date="2023-08" db="EMBL/GenBank/DDBJ databases">
        <title>Black Yeasts Isolated from many extreme environments.</title>
        <authorList>
            <person name="Coleine C."/>
            <person name="Stajich J.E."/>
            <person name="Selbmann L."/>
        </authorList>
    </citation>
    <scope>NUCLEOTIDE SEQUENCE [LARGE SCALE GENOMIC DNA]</scope>
    <source>
        <strain evidence="2 3">CCFEE 5935</strain>
    </source>
</reference>
<comment type="caution">
    <text evidence="2">The sequence shown here is derived from an EMBL/GenBank/DDBJ whole genome shotgun (WGS) entry which is preliminary data.</text>
</comment>
<name>A0AAV9PE82_9PEZI</name>